<dbReference type="Proteomes" id="UP000275408">
    <property type="component" value="Unassembled WGS sequence"/>
</dbReference>
<name>A0A3M6TMQ5_POCDA</name>
<organism evidence="1 2">
    <name type="scientific">Pocillopora damicornis</name>
    <name type="common">Cauliflower coral</name>
    <name type="synonym">Millepora damicornis</name>
    <dbReference type="NCBI Taxonomy" id="46731"/>
    <lineage>
        <taxon>Eukaryota</taxon>
        <taxon>Metazoa</taxon>
        <taxon>Cnidaria</taxon>
        <taxon>Anthozoa</taxon>
        <taxon>Hexacorallia</taxon>
        <taxon>Scleractinia</taxon>
        <taxon>Astrocoeniina</taxon>
        <taxon>Pocilloporidae</taxon>
        <taxon>Pocillopora</taxon>
    </lineage>
</organism>
<sequence length="39" mass="4870">MSTSDWAWCHEHRVQKYQIYLLIHMFISRNITKILPRPR</sequence>
<dbReference type="AlphaFoldDB" id="A0A3M6TMQ5"/>
<accession>A0A3M6TMQ5</accession>
<protein>
    <submittedName>
        <fullName evidence="1">Uncharacterized protein</fullName>
    </submittedName>
</protein>
<keyword evidence="2" id="KW-1185">Reference proteome</keyword>
<dbReference type="EMBL" id="RCHS01003326">
    <property type="protein sequence ID" value="RMX42650.1"/>
    <property type="molecule type" value="Genomic_DNA"/>
</dbReference>
<evidence type="ECO:0000313" key="2">
    <source>
        <dbReference type="Proteomes" id="UP000275408"/>
    </source>
</evidence>
<proteinExistence type="predicted"/>
<evidence type="ECO:0000313" key="1">
    <source>
        <dbReference type="EMBL" id="RMX42650.1"/>
    </source>
</evidence>
<reference evidence="1 2" key="1">
    <citation type="journal article" date="2018" name="Sci. Rep.">
        <title>Comparative analysis of the Pocillopora damicornis genome highlights role of immune system in coral evolution.</title>
        <authorList>
            <person name="Cunning R."/>
            <person name="Bay R.A."/>
            <person name="Gillette P."/>
            <person name="Baker A.C."/>
            <person name="Traylor-Knowles N."/>
        </authorList>
    </citation>
    <scope>NUCLEOTIDE SEQUENCE [LARGE SCALE GENOMIC DNA]</scope>
    <source>
        <strain evidence="1">RSMAS</strain>
        <tissue evidence="1">Whole animal</tissue>
    </source>
</reference>
<comment type="caution">
    <text evidence="1">The sequence shown here is derived from an EMBL/GenBank/DDBJ whole genome shotgun (WGS) entry which is preliminary data.</text>
</comment>
<gene>
    <name evidence="1" type="ORF">pdam_00010261</name>
</gene>